<dbReference type="RefSeq" id="WP_066090045.1">
    <property type="nucleotide sequence ID" value="NZ_CP017476.1"/>
</dbReference>
<dbReference type="PANTHER" id="PTHR32309:SF13">
    <property type="entry name" value="FERRIC ENTEROBACTIN TRANSPORT PROTEIN FEPE"/>
    <property type="match status" value="1"/>
</dbReference>
<evidence type="ECO:0000313" key="13">
    <source>
        <dbReference type="Proteomes" id="UP000185657"/>
    </source>
</evidence>
<evidence type="ECO:0000256" key="5">
    <source>
        <dbReference type="ARBA" id="ARBA00022777"/>
    </source>
</evidence>
<dbReference type="EMBL" id="LVWD01000013">
    <property type="protein sequence ID" value="OAD41786.1"/>
    <property type="molecule type" value="Genomic_DNA"/>
</dbReference>
<feature type="domain" description="AAA" evidence="10">
    <location>
        <begin position="110"/>
        <end position="242"/>
    </location>
</feature>
<dbReference type="KEGG" id="hyl:LPB072_12140"/>
<keyword evidence="13" id="KW-1185">Reference proteome</keyword>
<proteinExistence type="inferred from homology"/>
<keyword evidence="6" id="KW-0067">ATP-binding</keyword>
<evidence type="ECO:0000313" key="11">
    <source>
        <dbReference type="EMBL" id="AOW13495.1"/>
    </source>
</evidence>
<dbReference type="Gene3D" id="3.40.50.300">
    <property type="entry name" value="P-loop containing nucleotide triphosphate hydrolases"/>
    <property type="match status" value="1"/>
</dbReference>
<dbReference type="STRING" id="1763535.LPB072_12140"/>
<name>A0A167HVD6_9BURK</name>
<dbReference type="SUPFAM" id="SSF52540">
    <property type="entry name" value="P-loop containing nucleoside triphosphate hydrolases"/>
    <property type="match status" value="1"/>
</dbReference>
<evidence type="ECO:0000256" key="7">
    <source>
        <dbReference type="ARBA" id="ARBA00023137"/>
    </source>
</evidence>
<evidence type="ECO:0000313" key="12">
    <source>
        <dbReference type="EMBL" id="OAD41786.1"/>
    </source>
</evidence>
<gene>
    <name evidence="11" type="ORF">LPB072_12140</name>
    <name evidence="12" type="ORF">LPB72_10765</name>
</gene>
<evidence type="ECO:0000259" key="10">
    <source>
        <dbReference type="Pfam" id="PF13614"/>
    </source>
</evidence>
<dbReference type="EC" id="2.7.10.2" evidence="2"/>
<keyword evidence="5 11" id="KW-0418">Kinase</keyword>
<dbReference type="InterPro" id="IPR027417">
    <property type="entry name" value="P-loop_NTPase"/>
</dbReference>
<dbReference type="GO" id="GO:0005886">
    <property type="term" value="C:plasma membrane"/>
    <property type="evidence" value="ECO:0007669"/>
    <property type="project" value="TreeGrafter"/>
</dbReference>
<dbReference type="Pfam" id="PF13614">
    <property type="entry name" value="AAA_31"/>
    <property type="match status" value="1"/>
</dbReference>
<dbReference type="PANTHER" id="PTHR32309">
    <property type="entry name" value="TYROSINE-PROTEIN KINASE"/>
    <property type="match status" value="1"/>
</dbReference>
<keyword evidence="7" id="KW-0829">Tyrosine-protein kinase</keyword>
<dbReference type="Proteomes" id="UP000185657">
    <property type="component" value="Unassembled WGS sequence"/>
</dbReference>
<keyword evidence="3" id="KW-0808">Transferase</keyword>
<evidence type="ECO:0000256" key="6">
    <source>
        <dbReference type="ARBA" id="ARBA00022840"/>
    </source>
</evidence>
<dbReference type="AlphaFoldDB" id="A0A167HVD6"/>
<keyword evidence="4" id="KW-0547">Nucleotide-binding</keyword>
<comment type="catalytic activity">
    <reaction evidence="8">
        <text>L-tyrosyl-[protein] + ATP = O-phospho-L-tyrosyl-[protein] + ADP + H(+)</text>
        <dbReference type="Rhea" id="RHEA:10596"/>
        <dbReference type="Rhea" id="RHEA-COMP:10136"/>
        <dbReference type="Rhea" id="RHEA-COMP:20101"/>
        <dbReference type="ChEBI" id="CHEBI:15378"/>
        <dbReference type="ChEBI" id="CHEBI:30616"/>
        <dbReference type="ChEBI" id="CHEBI:46858"/>
        <dbReference type="ChEBI" id="CHEBI:61978"/>
        <dbReference type="ChEBI" id="CHEBI:456216"/>
        <dbReference type="EC" id="2.7.10.2"/>
    </reaction>
</comment>
<dbReference type="CDD" id="cd05387">
    <property type="entry name" value="BY-kinase"/>
    <property type="match status" value="1"/>
</dbReference>
<evidence type="ECO:0000313" key="14">
    <source>
        <dbReference type="Proteomes" id="UP000185680"/>
    </source>
</evidence>
<evidence type="ECO:0000256" key="9">
    <source>
        <dbReference type="SAM" id="MobiDB-lite"/>
    </source>
</evidence>
<evidence type="ECO:0000256" key="2">
    <source>
        <dbReference type="ARBA" id="ARBA00011903"/>
    </source>
</evidence>
<dbReference type="InterPro" id="IPR005702">
    <property type="entry name" value="Wzc-like_C"/>
</dbReference>
<dbReference type="InterPro" id="IPR025669">
    <property type="entry name" value="AAA_dom"/>
</dbReference>
<accession>A0A167HVD6</accession>
<evidence type="ECO:0000256" key="8">
    <source>
        <dbReference type="ARBA" id="ARBA00051245"/>
    </source>
</evidence>
<dbReference type="OrthoDB" id="9808257at2"/>
<dbReference type="EMBL" id="CP017476">
    <property type="protein sequence ID" value="AOW13495.1"/>
    <property type="molecule type" value="Genomic_DNA"/>
</dbReference>
<dbReference type="Proteomes" id="UP000185680">
    <property type="component" value="Chromosome"/>
</dbReference>
<reference evidence="11 14" key="2">
    <citation type="submission" date="2016-10" db="EMBL/GenBank/DDBJ databases">
        <title>Hydorgenophaga sp. LPB0072 isolated from gastropod.</title>
        <authorList>
            <person name="Kim E."/>
            <person name="Yi H."/>
        </authorList>
    </citation>
    <scope>NUCLEOTIDE SEQUENCE [LARGE SCALE GENOMIC DNA]</scope>
    <source>
        <strain evidence="11 14">LPB0072</strain>
    </source>
</reference>
<evidence type="ECO:0000256" key="4">
    <source>
        <dbReference type="ARBA" id="ARBA00022741"/>
    </source>
</evidence>
<comment type="similarity">
    <text evidence="1">Belongs to the CpsD/CapB family.</text>
</comment>
<reference evidence="12 13" key="1">
    <citation type="submission" date="2016-02" db="EMBL/GenBank/DDBJ databases">
        <title>Draft genome sequence of Hydrogenophaga sp. LPB0072.</title>
        <authorList>
            <person name="Shin S.-K."/>
            <person name="Yi H."/>
        </authorList>
    </citation>
    <scope>NUCLEOTIDE SEQUENCE [LARGE SCALE GENOMIC DNA]</scope>
    <source>
        <strain evidence="12 13">LPB0072</strain>
    </source>
</reference>
<dbReference type="InterPro" id="IPR050445">
    <property type="entry name" value="Bact_polysacc_biosynth/exp"/>
</dbReference>
<feature type="region of interest" description="Disordered" evidence="9">
    <location>
        <begin position="9"/>
        <end position="44"/>
    </location>
</feature>
<evidence type="ECO:0000256" key="1">
    <source>
        <dbReference type="ARBA" id="ARBA00007316"/>
    </source>
</evidence>
<organism evidence="11 14">
    <name type="scientific">Hydrogenophaga crassostreae</name>
    <dbReference type="NCBI Taxonomy" id="1763535"/>
    <lineage>
        <taxon>Bacteria</taxon>
        <taxon>Pseudomonadati</taxon>
        <taxon>Pseudomonadota</taxon>
        <taxon>Betaproteobacteria</taxon>
        <taxon>Burkholderiales</taxon>
        <taxon>Comamonadaceae</taxon>
        <taxon>Hydrogenophaga</taxon>
    </lineage>
</organism>
<protein>
    <recommendedName>
        <fullName evidence="2">non-specific protein-tyrosine kinase</fullName>
        <ecNumber evidence="2">2.7.10.2</ecNumber>
    </recommendedName>
</protein>
<evidence type="ECO:0000256" key="3">
    <source>
        <dbReference type="ARBA" id="ARBA00022679"/>
    </source>
</evidence>
<dbReference type="GO" id="GO:0004713">
    <property type="term" value="F:protein tyrosine kinase activity"/>
    <property type="evidence" value="ECO:0007669"/>
    <property type="project" value="TreeGrafter"/>
</dbReference>
<feature type="compositionally biased region" description="Basic and acidic residues" evidence="9">
    <location>
        <begin position="9"/>
        <end position="25"/>
    </location>
</feature>
<sequence length="280" mass="30628">MERIKLAIKKAKDGEADSKKSDSRLLRGGRAPDPSTAGRKAESGDLGSLQYVQTAVVSLEPEHLDRHRIIAHQKAHPSSWAFDVLRTQVLQKMDENGWRTLAITSPSVESGKTVVAINLAMSIAQQTNRTALLVDFDLRRPSVARYLGLKRPLSLNDYLDGQVGIAEAMVNPGVERLVVLPTNSPVFGASEVLSSDKVGNLISELRERYSDRIVIFDLPPVLAADDVMTVLPRIDCVLMVVASGVSTQNEVEEAMNRLSKADLLGVVLNKDEAPTQNAYY</sequence>